<keyword evidence="2 4" id="KW-1133">Transmembrane helix</keyword>
<feature type="transmembrane region" description="Helical" evidence="4">
    <location>
        <begin position="349"/>
        <end position="368"/>
    </location>
</feature>
<dbReference type="RefSeq" id="XP_019621090.1">
    <property type="nucleotide sequence ID" value="XM_019765531.1"/>
</dbReference>
<organism evidence="5 7">
    <name type="scientific">Branchiostoma belcheri</name>
    <name type="common">Amphioxus</name>
    <dbReference type="NCBI Taxonomy" id="7741"/>
    <lineage>
        <taxon>Eukaryota</taxon>
        <taxon>Metazoa</taxon>
        <taxon>Chordata</taxon>
        <taxon>Cephalochordata</taxon>
        <taxon>Leptocardii</taxon>
        <taxon>Amphioxiformes</taxon>
        <taxon>Branchiostomatidae</taxon>
        <taxon>Branchiostoma</taxon>
    </lineage>
</organism>
<dbReference type="AlphaFoldDB" id="A0A6P4YUZ2"/>
<evidence type="ECO:0000313" key="9">
    <source>
        <dbReference type="RefSeq" id="XP_019621094.1"/>
    </source>
</evidence>
<feature type="transmembrane region" description="Helical" evidence="4">
    <location>
        <begin position="380"/>
        <end position="400"/>
    </location>
</feature>
<dbReference type="Gene3D" id="1.20.1250.20">
    <property type="entry name" value="MFS general substrate transporter like domains"/>
    <property type="match status" value="2"/>
</dbReference>
<feature type="transmembrane region" description="Helical" evidence="4">
    <location>
        <begin position="311"/>
        <end position="329"/>
    </location>
</feature>
<dbReference type="OrthoDB" id="10032139at2759"/>
<dbReference type="KEGG" id="bbel:109467520"/>
<evidence type="ECO:0000256" key="2">
    <source>
        <dbReference type="ARBA" id="ARBA00022989"/>
    </source>
</evidence>
<feature type="transmembrane region" description="Helical" evidence="4">
    <location>
        <begin position="188"/>
        <end position="206"/>
    </location>
</feature>
<evidence type="ECO:0000313" key="8">
    <source>
        <dbReference type="RefSeq" id="XP_019621092.1"/>
    </source>
</evidence>
<reference evidence="6 7" key="1">
    <citation type="submission" date="2025-04" db="UniProtKB">
        <authorList>
            <consortium name="RefSeq"/>
        </authorList>
    </citation>
    <scope>IDENTIFICATION</scope>
    <source>
        <tissue evidence="6 7">Gonad</tissue>
    </source>
</reference>
<feature type="transmembrane region" description="Helical" evidence="4">
    <location>
        <begin position="472"/>
        <end position="492"/>
    </location>
</feature>
<feature type="transmembrane region" description="Helical" evidence="4">
    <location>
        <begin position="55"/>
        <end position="74"/>
    </location>
</feature>
<feature type="transmembrane region" description="Helical" evidence="4">
    <location>
        <begin position="406"/>
        <end position="426"/>
    </location>
</feature>
<dbReference type="RefSeq" id="XP_019621094.1">
    <property type="nucleotide sequence ID" value="XM_019765535.1"/>
</dbReference>
<dbReference type="Proteomes" id="UP000515135">
    <property type="component" value="Unplaced"/>
</dbReference>
<keyword evidence="5" id="KW-1185">Reference proteome</keyword>
<dbReference type="RefSeq" id="XP_019621091.1">
    <property type="nucleotide sequence ID" value="XM_019765532.1"/>
</dbReference>
<sequence length="527" mass="56473">MSQGSRPALVVSFTEKEGAKTVSQDAVKTFGPSLTLARVAEKAASLGAKVTDRRVIRTAALVLAMFSMGLYFRIVDPTLIDLKDRLGVGYEEISRVLAGHTVGYFLSAVAGGLFMDLLPQYAFLVLGSSFFLAGVGTLGTPYATSLWGLVILQHIAGWGHGFTDTAVTVLCTQLWGDRASVPLHATQAGYPLGSFAIQLIVIPFVSPDRTALNNNTASPALRMDHSVPPPFRVDQATPPPLTVDEARLTSHIQWPYAGVAAVQFAMFVLFFYFQYCGDSGSGKLRKVRETPQSLSAFFSPGRFLKGRGGKAALLLFLLLLFYILVQAQMNSLTQYMVSYLVESGMYGKAEANVVYSSFWVCIAVMRWLSTAIAAWVPVSVMLSVEIACLCAASVAMAFWGANNRPAFWVLTCVCGLVVAPIVPGGNAWANQNLEASPVVFALCLIGAAIGGTASSSAAGYLFEHVGPRSTLYMFMGCCCALLLVFTIMQLSVSPVWDKISSRKEEGEKATEVAAGVTENLCSQSNAC</sequence>
<evidence type="ECO:0000256" key="1">
    <source>
        <dbReference type="ARBA" id="ARBA00022692"/>
    </source>
</evidence>
<name>A0A6P4YUZ2_BRABE</name>
<evidence type="ECO:0000313" key="7">
    <source>
        <dbReference type="RefSeq" id="XP_019621091.1"/>
    </source>
</evidence>
<evidence type="ECO:0000313" key="5">
    <source>
        <dbReference type="Proteomes" id="UP000515135"/>
    </source>
</evidence>
<dbReference type="PANTHER" id="PTHR23121:SF9">
    <property type="entry name" value="SODIUM-DEPENDENT GLUCOSE TRANSPORTER 1"/>
    <property type="match status" value="1"/>
</dbReference>
<dbReference type="InterPro" id="IPR036259">
    <property type="entry name" value="MFS_trans_sf"/>
</dbReference>
<feature type="transmembrane region" description="Helical" evidence="4">
    <location>
        <begin position="94"/>
        <end position="114"/>
    </location>
</feature>
<dbReference type="SUPFAM" id="SSF103473">
    <property type="entry name" value="MFS general substrate transporter"/>
    <property type="match status" value="1"/>
</dbReference>
<feature type="transmembrane region" description="Helical" evidence="4">
    <location>
        <begin position="121"/>
        <end position="143"/>
    </location>
</feature>
<dbReference type="PANTHER" id="PTHR23121">
    <property type="entry name" value="SODIUM-DEPENDENT GLUCOSE TRANSPORTER 1"/>
    <property type="match status" value="1"/>
</dbReference>
<gene>
    <name evidence="6 7 8 9" type="primary">LOC109467520</name>
</gene>
<feature type="transmembrane region" description="Helical" evidence="4">
    <location>
        <begin position="438"/>
        <end position="460"/>
    </location>
</feature>
<evidence type="ECO:0000256" key="3">
    <source>
        <dbReference type="ARBA" id="ARBA00023136"/>
    </source>
</evidence>
<accession>A0A6P4YUZ2</accession>
<proteinExistence type="predicted"/>
<keyword evidence="1 4" id="KW-0812">Transmembrane</keyword>
<feature type="transmembrane region" description="Helical" evidence="4">
    <location>
        <begin position="254"/>
        <end position="275"/>
    </location>
</feature>
<evidence type="ECO:0000256" key="4">
    <source>
        <dbReference type="SAM" id="Phobius"/>
    </source>
</evidence>
<dbReference type="RefSeq" id="XP_019621092.1">
    <property type="nucleotide sequence ID" value="XM_019765533.1"/>
</dbReference>
<protein>
    <submittedName>
        <fullName evidence="6 7">Sodium-dependent glucose transporter 1-like</fullName>
    </submittedName>
</protein>
<evidence type="ECO:0000313" key="6">
    <source>
        <dbReference type="RefSeq" id="XP_019621090.1"/>
    </source>
</evidence>
<keyword evidence="3 4" id="KW-0472">Membrane</keyword>
<dbReference type="GeneID" id="109467520"/>